<protein>
    <submittedName>
        <fullName evidence="2">Uncharacterized protein</fullName>
    </submittedName>
</protein>
<gene>
    <name evidence="2" type="ORF">SAMN04488059_101263</name>
</gene>
<dbReference type="Proteomes" id="UP000182258">
    <property type="component" value="Unassembled WGS sequence"/>
</dbReference>
<keyword evidence="1" id="KW-1133">Transmembrane helix</keyword>
<accession>A0A1I1FG93</accession>
<keyword evidence="1" id="KW-0812">Transmembrane</keyword>
<reference evidence="2 3" key="1">
    <citation type="submission" date="2016-10" db="EMBL/GenBank/DDBJ databases">
        <authorList>
            <person name="de Groot N.N."/>
        </authorList>
    </citation>
    <scope>NUCLEOTIDE SEQUENCE [LARGE SCALE GENOMIC DNA]</scope>
    <source>
        <strain evidence="2 3">CGMCC 1.10210</strain>
    </source>
</reference>
<proteinExistence type="predicted"/>
<evidence type="ECO:0000256" key="1">
    <source>
        <dbReference type="SAM" id="Phobius"/>
    </source>
</evidence>
<organism evidence="2 3">
    <name type="scientific">Devosia psychrophila</name>
    <dbReference type="NCBI Taxonomy" id="728005"/>
    <lineage>
        <taxon>Bacteria</taxon>
        <taxon>Pseudomonadati</taxon>
        <taxon>Pseudomonadota</taxon>
        <taxon>Alphaproteobacteria</taxon>
        <taxon>Hyphomicrobiales</taxon>
        <taxon>Devosiaceae</taxon>
        <taxon>Devosia</taxon>
    </lineage>
</organism>
<dbReference type="RefSeq" id="WP_046172557.1">
    <property type="nucleotide sequence ID" value="NZ_FOMB01000001.1"/>
</dbReference>
<feature type="transmembrane region" description="Helical" evidence="1">
    <location>
        <begin position="6"/>
        <end position="21"/>
    </location>
</feature>
<dbReference type="STRING" id="728005.SAMN04488059_101263"/>
<dbReference type="AlphaFoldDB" id="A0A1I1FG93"/>
<evidence type="ECO:0000313" key="2">
    <source>
        <dbReference type="EMBL" id="SFB98395.1"/>
    </source>
</evidence>
<sequence length="80" mass="9436">MAWELLAIWVIVIVAVTWFIRDEKRRTADADIARASRYYAFSPKYRHVPARFRYAPLPPRQTIGGLTEAERAFFKMFQNS</sequence>
<evidence type="ECO:0000313" key="3">
    <source>
        <dbReference type="Proteomes" id="UP000182258"/>
    </source>
</evidence>
<keyword evidence="1" id="KW-0472">Membrane</keyword>
<name>A0A1I1FG93_9HYPH</name>
<dbReference type="EMBL" id="FOMB01000001">
    <property type="protein sequence ID" value="SFB98395.1"/>
    <property type="molecule type" value="Genomic_DNA"/>
</dbReference>